<accession>A0ABW1EL14</accession>
<dbReference type="InterPro" id="IPR010997">
    <property type="entry name" value="HRDC-like_sf"/>
</dbReference>
<dbReference type="PANTHER" id="PTHR13710">
    <property type="entry name" value="DNA HELICASE RECQ FAMILY MEMBER"/>
    <property type="match status" value="1"/>
</dbReference>
<dbReference type="PANTHER" id="PTHR13710:SF150">
    <property type="entry name" value="ATP-DEPENDENT DNA HELICASE RECQ"/>
    <property type="match status" value="1"/>
</dbReference>
<evidence type="ECO:0000256" key="7">
    <source>
        <dbReference type="ARBA" id="ARBA00023235"/>
    </source>
</evidence>
<evidence type="ECO:0000256" key="3">
    <source>
        <dbReference type="ARBA" id="ARBA00022801"/>
    </source>
</evidence>
<evidence type="ECO:0000256" key="4">
    <source>
        <dbReference type="ARBA" id="ARBA00022806"/>
    </source>
</evidence>
<dbReference type="InterPro" id="IPR002121">
    <property type="entry name" value="HRDC_dom"/>
</dbReference>
<evidence type="ECO:0000256" key="8">
    <source>
        <dbReference type="ARBA" id="ARBA00044535"/>
    </source>
</evidence>
<organism evidence="14 15">
    <name type="scientific">Acidicapsa dinghuensis</name>
    <dbReference type="NCBI Taxonomy" id="2218256"/>
    <lineage>
        <taxon>Bacteria</taxon>
        <taxon>Pseudomonadati</taxon>
        <taxon>Acidobacteriota</taxon>
        <taxon>Terriglobia</taxon>
        <taxon>Terriglobales</taxon>
        <taxon>Acidobacteriaceae</taxon>
        <taxon>Acidicapsa</taxon>
    </lineage>
</organism>
<name>A0ABW1EL14_9BACT</name>
<dbReference type="NCBIfam" id="TIGR00614">
    <property type="entry name" value="recQ_fam"/>
    <property type="match status" value="1"/>
</dbReference>
<evidence type="ECO:0000256" key="6">
    <source>
        <dbReference type="ARBA" id="ARBA00023125"/>
    </source>
</evidence>
<dbReference type="InterPro" id="IPR004589">
    <property type="entry name" value="DNA_helicase_ATP-dep_RecQ"/>
</dbReference>
<protein>
    <recommendedName>
        <fullName evidence="8">ATP-dependent DNA helicase RecQ</fullName>
    </recommendedName>
    <alternativeName>
        <fullName evidence="9">DNA 3'-5' helicase RecQ</fullName>
    </alternativeName>
</protein>
<keyword evidence="4 14" id="KW-0347">Helicase</keyword>
<dbReference type="InterPro" id="IPR044876">
    <property type="entry name" value="HRDC_dom_sf"/>
</dbReference>
<dbReference type="InterPro" id="IPR032284">
    <property type="entry name" value="RecQ_Zn-bd"/>
</dbReference>
<keyword evidence="7" id="KW-0413">Isomerase</keyword>
<gene>
    <name evidence="14" type="ORF">ACFPT7_21765</name>
</gene>
<keyword evidence="15" id="KW-1185">Reference proteome</keyword>
<feature type="domain" description="Helicase C-terminal" evidence="13">
    <location>
        <begin position="242"/>
        <end position="395"/>
    </location>
</feature>
<dbReference type="SUPFAM" id="SSF52540">
    <property type="entry name" value="P-loop containing nucleoside triphosphate hydrolases"/>
    <property type="match status" value="1"/>
</dbReference>
<dbReference type="SUPFAM" id="SSF47819">
    <property type="entry name" value="HRDC-like"/>
    <property type="match status" value="1"/>
</dbReference>
<feature type="domain" description="HRDC" evidence="11">
    <location>
        <begin position="642"/>
        <end position="715"/>
    </location>
</feature>
<dbReference type="InterPro" id="IPR014001">
    <property type="entry name" value="Helicase_ATP-bd"/>
</dbReference>
<dbReference type="EMBL" id="JBHSPH010000010">
    <property type="protein sequence ID" value="MFC5864951.1"/>
    <property type="molecule type" value="Genomic_DNA"/>
</dbReference>
<dbReference type="PROSITE" id="PS50967">
    <property type="entry name" value="HRDC"/>
    <property type="match status" value="1"/>
</dbReference>
<dbReference type="CDD" id="cd17920">
    <property type="entry name" value="DEXHc_RecQ"/>
    <property type="match status" value="1"/>
</dbReference>
<dbReference type="Pfam" id="PF00570">
    <property type="entry name" value="HRDC"/>
    <property type="match status" value="1"/>
</dbReference>
<dbReference type="RefSeq" id="WP_263332246.1">
    <property type="nucleotide sequence ID" value="NZ_JAGSYH010000001.1"/>
</dbReference>
<reference evidence="15" key="1">
    <citation type="journal article" date="2019" name="Int. J. Syst. Evol. Microbiol.">
        <title>The Global Catalogue of Microorganisms (GCM) 10K type strain sequencing project: providing services to taxonomists for standard genome sequencing and annotation.</title>
        <authorList>
            <consortium name="The Broad Institute Genomics Platform"/>
            <consortium name="The Broad Institute Genome Sequencing Center for Infectious Disease"/>
            <person name="Wu L."/>
            <person name="Ma J."/>
        </authorList>
    </citation>
    <scope>NUCLEOTIDE SEQUENCE [LARGE SCALE GENOMIC DNA]</scope>
    <source>
        <strain evidence="15">JCM 4087</strain>
    </source>
</reference>
<feature type="region of interest" description="Disordered" evidence="10">
    <location>
        <begin position="597"/>
        <end position="637"/>
    </location>
</feature>
<evidence type="ECO:0000313" key="15">
    <source>
        <dbReference type="Proteomes" id="UP001596091"/>
    </source>
</evidence>
<evidence type="ECO:0000313" key="14">
    <source>
        <dbReference type="EMBL" id="MFC5864951.1"/>
    </source>
</evidence>
<dbReference type="InterPro" id="IPR027417">
    <property type="entry name" value="P-loop_NTPase"/>
</dbReference>
<dbReference type="Gene3D" id="1.10.150.80">
    <property type="entry name" value="HRDC domain"/>
    <property type="match status" value="1"/>
</dbReference>
<keyword evidence="6" id="KW-0238">DNA-binding</keyword>
<dbReference type="Pfam" id="PF00271">
    <property type="entry name" value="Helicase_C"/>
    <property type="match status" value="1"/>
</dbReference>
<sequence>MSAAATLPDPSGSDSSDSDPSEFRGSLTALLLQAFGFPSFRANQEAVCRAAIDGHDLLLVMPTGSGKSLCYQLPAIARGGTALVVSPLIALMEDQCAKLTAQGFRVARIHSGLDRSVSRQACIDYLNGGIQFLFIAPERLRVPGFPEMLAKRKPSLIAIDEAHCISQWGHDFRPDYRMLGQYLPALRPAPVLALTATATPTVQRDILTQLGLQNARKFIHGFRRSNLAIEVTEVPQPMRGDKIAELLTNPSHRPAIVYAPARKRAEELAAQLNHLFPTAAYHAGLPAEIRDSVQQSFLSGKLQCVVATIAFGMGIDKANVRTVIHAALPSTIEGYYQEIGRAGRDGNPSRAILMHSYADIRTHDFFLKRDYPPIDIVQKVFNSLGNEPQPLDDLRAALAAQVDDETFSIAVEKLFIHGGAQVDFNNNATRGHANWSAPYNRQSDHRRSQLDLVQRYVDGHECRMAALVQHFGDTADGRTRCGICDFCNPSATSLQQHRTATSSELRNLREILDSLRSTQGKSTGRLQKELSANLTRKELDVYLSVLSRAGIITVEDAEWIKDGETILFRKAALTAYGEESGEAELCKLLMPGNPASNLATDAKSTRKSRSSKDSSLFATESPAKRAPSKKPDQDSAESIELTPAAQQLEQALKAWRTSVAKKLGMPPFVVLHDRTLRAIAQACPTTPNELQDIPGMGPTKLDKYGHQILSLCREA</sequence>
<proteinExistence type="inferred from homology"/>
<dbReference type="SMART" id="SM00490">
    <property type="entry name" value="HELICc"/>
    <property type="match status" value="1"/>
</dbReference>
<dbReference type="PROSITE" id="PS51192">
    <property type="entry name" value="HELICASE_ATP_BIND_1"/>
    <property type="match status" value="1"/>
</dbReference>
<feature type="domain" description="Helicase ATP-binding" evidence="12">
    <location>
        <begin position="48"/>
        <end position="216"/>
    </location>
</feature>
<dbReference type="Pfam" id="PF16124">
    <property type="entry name" value="RecQ_Zn_bind"/>
    <property type="match status" value="1"/>
</dbReference>
<dbReference type="InterPro" id="IPR011545">
    <property type="entry name" value="DEAD/DEAH_box_helicase_dom"/>
</dbReference>
<dbReference type="PROSITE" id="PS51194">
    <property type="entry name" value="HELICASE_CTER"/>
    <property type="match status" value="1"/>
</dbReference>
<keyword evidence="5" id="KW-0067">ATP-binding</keyword>
<dbReference type="Proteomes" id="UP001596091">
    <property type="component" value="Unassembled WGS sequence"/>
</dbReference>
<feature type="region of interest" description="Disordered" evidence="10">
    <location>
        <begin position="1"/>
        <end position="21"/>
    </location>
</feature>
<dbReference type="SMART" id="SM00487">
    <property type="entry name" value="DEXDc"/>
    <property type="match status" value="1"/>
</dbReference>
<evidence type="ECO:0000259" key="11">
    <source>
        <dbReference type="PROSITE" id="PS50967"/>
    </source>
</evidence>
<comment type="similarity">
    <text evidence="1">Belongs to the helicase family. RecQ subfamily.</text>
</comment>
<evidence type="ECO:0000259" key="13">
    <source>
        <dbReference type="PROSITE" id="PS51194"/>
    </source>
</evidence>
<dbReference type="SMART" id="SM00341">
    <property type="entry name" value="HRDC"/>
    <property type="match status" value="1"/>
</dbReference>
<keyword evidence="2" id="KW-0547">Nucleotide-binding</keyword>
<evidence type="ECO:0000259" key="12">
    <source>
        <dbReference type="PROSITE" id="PS51192"/>
    </source>
</evidence>
<dbReference type="Gene3D" id="3.40.50.300">
    <property type="entry name" value="P-loop containing nucleotide triphosphate hydrolases"/>
    <property type="match status" value="2"/>
</dbReference>
<evidence type="ECO:0000256" key="5">
    <source>
        <dbReference type="ARBA" id="ARBA00022840"/>
    </source>
</evidence>
<evidence type="ECO:0000256" key="9">
    <source>
        <dbReference type="ARBA" id="ARBA00044550"/>
    </source>
</evidence>
<evidence type="ECO:0000256" key="10">
    <source>
        <dbReference type="SAM" id="MobiDB-lite"/>
    </source>
</evidence>
<dbReference type="Pfam" id="PF00270">
    <property type="entry name" value="DEAD"/>
    <property type="match status" value="1"/>
</dbReference>
<evidence type="ECO:0000256" key="2">
    <source>
        <dbReference type="ARBA" id="ARBA00022741"/>
    </source>
</evidence>
<dbReference type="GO" id="GO:0016787">
    <property type="term" value="F:hydrolase activity"/>
    <property type="evidence" value="ECO:0007669"/>
    <property type="project" value="UniProtKB-KW"/>
</dbReference>
<dbReference type="InterPro" id="IPR001650">
    <property type="entry name" value="Helicase_C-like"/>
</dbReference>
<evidence type="ECO:0000256" key="1">
    <source>
        <dbReference type="ARBA" id="ARBA00005446"/>
    </source>
</evidence>
<comment type="caution">
    <text evidence="14">The sequence shown here is derived from an EMBL/GenBank/DDBJ whole genome shotgun (WGS) entry which is preliminary data.</text>
</comment>
<dbReference type="GO" id="GO:0003678">
    <property type="term" value="F:DNA helicase activity"/>
    <property type="evidence" value="ECO:0007669"/>
    <property type="project" value="UniProtKB-EC"/>
</dbReference>
<keyword evidence="3 14" id="KW-0378">Hydrolase</keyword>